<keyword evidence="3" id="KW-1185">Reference proteome</keyword>
<accession>A0A9Q1I924</accession>
<sequence length="87" mass="8645">MDEEGEGDTLRTSTRGPLPEEGTTVQGGRTPESAGGGDCGEWADAAAAGAAVAVDGTSAVTAEATGVPSSKQPEAARDENGNFHKLD</sequence>
<comment type="caution">
    <text evidence="2">The sequence shown here is derived from an EMBL/GenBank/DDBJ whole genome shotgun (WGS) entry which is preliminary data.</text>
</comment>
<name>A0A9Q1I924_SYNKA</name>
<dbReference type="AlphaFoldDB" id="A0A9Q1I924"/>
<dbReference type="EMBL" id="JAINUF010000024">
    <property type="protein sequence ID" value="KAJ8332983.1"/>
    <property type="molecule type" value="Genomic_DNA"/>
</dbReference>
<feature type="region of interest" description="Disordered" evidence="1">
    <location>
        <begin position="1"/>
        <end position="41"/>
    </location>
</feature>
<organism evidence="2 3">
    <name type="scientific">Synaphobranchus kaupii</name>
    <name type="common">Kaup's arrowtooth eel</name>
    <dbReference type="NCBI Taxonomy" id="118154"/>
    <lineage>
        <taxon>Eukaryota</taxon>
        <taxon>Metazoa</taxon>
        <taxon>Chordata</taxon>
        <taxon>Craniata</taxon>
        <taxon>Vertebrata</taxon>
        <taxon>Euteleostomi</taxon>
        <taxon>Actinopterygii</taxon>
        <taxon>Neopterygii</taxon>
        <taxon>Teleostei</taxon>
        <taxon>Anguilliformes</taxon>
        <taxon>Synaphobranchidae</taxon>
        <taxon>Synaphobranchus</taxon>
    </lineage>
</organism>
<evidence type="ECO:0000313" key="2">
    <source>
        <dbReference type="EMBL" id="KAJ8332983.1"/>
    </source>
</evidence>
<feature type="compositionally biased region" description="Basic and acidic residues" evidence="1">
    <location>
        <begin position="74"/>
        <end position="87"/>
    </location>
</feature>
<reference evidence="2" key="1">
    <citation type="journal article" date="2023" name="Science">
        <title>Genome structures resolve the early diversification of teleost fishes.</title>
        <authorList>
            <person name="Parey E."/>
            <person name="Louis A."/>
            <person name="Montfort J."/>
            <person name="Bouchez O."/>
            <person name="Roques C."/>
            <person name="Iampietro C."/>
            <person name="Lluch J."/>
            <person name="Castinel A."/>
            <person name="Donnadieu C."/>
            <person name="Desvignes T."/>
            <person name="Floi Bucao C."/>
            <person name="Jouanno E."/>
            <person name="Wen M."/>
            <person name="Mejri S."/>
            <person name="Dirks R."/>
            <person name="Jansen H."/>
            <person name="Henkel C."/>
            <person name="Chen W.J."/>
            <person name="Zahm M."/>
            <person name="Cabau C."/>
            <person name="Klopp C."/>
            <person name="Thompson A.W."/>
            <person name="Robinson-Rechavi M."/>
            <person name="Braasch I."/>
            <person name="Lecointre G."/>
            <person name="Bobe J."/>
            <person name="Postlethwait J.H."/>
            <person name="Berthelot C."/>
            <person name="Roest Crollius H."/>
            <person name="Guiguen Y."/>
        </authorList>
    </citation>
    <scope>NUCLEOTIDE SEQUENCE</scope>
    <source>
        <strain evidence="2">WJC10195</strain>
    </source>
</reference>
<evidence type="ECO:0000256" key="1">
    <source>
        <dbReference type="SAM" id="MobiDB-lite"/>
    </source>
</evidence>
<gene>
    <name evidence="2" type="ORF">SKAU_G00418790</name>
</gene>
<protein>
    <submittedName>
        <fullName evidence="2">Uncharacterized protein</fullName>
    </submittedName>
</protein>
<proteinExistence type="predicted"/>
<feature type="region of interest" description="Disordered" evidence="1">
    <location>
        <begin position="62"/>
        <end position="87"/>
    </location>
</feature>
<evidence type="ECO:0000313" key="3">
    <source>
        <dbReference type="Proteomes" id="UP001152622"/>
    </source>
</evidence>
<dbReference type="Proteomes" id="UP001152622">
    <property type="component" value="Chromosome 24"/>
</dbReference>